<protein>
    <submittedName>
        <fullName evidence="1">Uncharacterized protein</fullName>
    </submittedName>
</protein>
<evidence type="ECO:0000313" key="1">
    <source>
        <dbReference type="EMBL" id="SVA16932.1"/>
    </source>
</evidence>
<accession>A0A381TLG7</accession>
<dbReference type="EMBL" id="UINC01004799">
    <property type="protein sequence ID" value="SVA16932.1"/>
    <property type="molecule type" value="Genomic_DNA"/>
</dbReference>
<sequence length="22" mass="2526">MDDIFLTSVEKMDIPVKESTNL</sequence>
<dbReference type="AlphaFoldDB" id="A0A381TLG7"/>
<reference evidence="1" key="1">
    <citation type="submission" date="2018-05" db="EMBL/GenBank/DDBJ databases">
        <authorList>
            <person name="Lanie J.A."/>
            <person name="Ng W.-L."/>
            <person name="Kazmierczak K.M."/>
            <person name="Andrzejewski T.M."/>
            <person name="Davidsen T.M."/>
            <person name="Wayne K.J."/>
            <person name="Tettelin H."/>
            <person name="Glass J.I."/>
            <person name="Rusch D."/>
            <person name="Podicherti R."/>
            <person name="Tsui H.-C.T."/>
            <person name="Winkler M.E."/>
        </authorList>
    </citation>
    <scope>NUCLEOTIDE SEQUENCE</scope>
</reference>
<proteinExistence type="predicted"/>
<name>A0A381TLG7_9ZZZZ</name>
<organism evidence="1">
    <name type="scientific">marine metagenome</name>
    <dbReference type="NCBI Taxonomy" id="408172"/>
    <lineage>
        <taxon>unclassified sequences</taxon>
        <taxon>metagenomes</taxon>
        <taxon>ecological metagenomes</taxon>
    </lineage>
</organism>
<gene>
    <name evidence="1" type="ORF">METZ01_LOCUS69786</name>
</gene>